<evidence type="ECO:0000259" key="1">
    <source>
        <dbReference type="Pfam" id="PF09992"/>
    </source>
</evidence>
<evidence type="ECO:0000313" key="3">
    <source>
        <dbReference type="Proteomes" id="UP000218418"/>
    </source>
</evidence>
<reference evidence="2 3" key="1">
    <citation type="submission" date="2017-06" db="EMBL/GenBank/DDBJ databases">
        <title>Genome sequencing of cyanobaciteial culture collection at National Institute for Environmental Studies (NIES).</title>
        <authorList>
            <person name="Hirose Y."/>
            <person name="Shimura Y."/>
            <person name="Fujisawa T."/>
            <person name="Nakamura Y."/>
            <person name="Kawachi M."/>
        </authorList>
    </citation>
    <scope>NUCLEOTIDE SEQUENCE [LARGE SCALE GENOMIC DNA]</scope>
    <source>
        <strain evidence="2 3">NIES-267</strain>
    </source>
</reference>
<dbReference type="InterPro" id="IPR018711">
    <property type="entry name" value="NAGPA"/>
</dbReference>
<accession>A0A1Z4LP00</accession>
<sequence length="275" mass="30500">MYKEVTKLRKIWTLSIALNLTFTCMGYPAKAIPANCGFLPILKASGVKVYYKNQKSSQKEFVTEIQTTRAKIENLTGTIFKVPASRVSKKTLSQFWRDAISKNKSNRQARVVINGTFFSTKQDPTGIAFGLKARGNIVTYGYGIANEYPGEIRTFSFNPQAGFASIQSYSTEWFRRFPEVIGALDPKANKAATKYLPRTFVGVRDDNGDNLNETVIFYSSNYARQVDAENALQCFGANNSAMLDGGGSTGIIIDGKPLIDTPRKIPHAIGVFEER</sequence>
<evidence type="ECO:0000313" key="2">
    <source>
        <dbReference type="EMBL" id="BAY82947.1"/>
    </source>
</evidence>
<organism evidence="2 3">
    <name type="scientific">Calothrix parasitica NIES-267</name>
    <dbReference type="NCBI Taxonomy" id="1973488"/>
    <lineage>
        <taxon>Bacteria</taxon>
        <taxon>Bacillati</taxon>
        <taxon>Cyanobacteriota</taxon>
        <taxon>Cyanophyceae</taxon>
        <taxon>Nostocales</taxon>
        <taxon>Calotrichaceae</taxon>
        <taxon>Calothrix</taxon>
    </lineage>
</organism>
<gene>
    <name evidence="2" type="ORF">NIES267_24330</name>
</gene>
<dbReference type="OrthoDB" id="573631at2"/>
<dbReference type="Proteomes" id="UP000218418">
    <property type="component" value="Chromosome"/>
</dbReference>
<dbReference type="EMBL" id="AP018227">
    <property type="protein sequence ID" value="BAY82947.1"/>
    <property type="molecule type" value="Genomic_DNA"/>
</dbReference>
<name>A0A1Z4LP00_9CYAN</name>
<proteinExistence type="predicted"/>
<dbReference type="Pfam" id="PF09992">
    <property type="entry name" value="NAGPA"/>
    <property type="match status" value="1"/>
</dbReference>
<feature type="domain" description="Phosphodiester glycosidase" evidence="1">
    <location>
        <begin position="109"/>
        <end position="272"/>
    </location>
</feature>
<protein>
    <recommendedName>
        <fullName evidence="1">Phosphodiester glycosidase domain-containing protein</fullName>
    </recommendedName>
</protein>
<keyword evidence="3" id="KW-1185">Reference proteome</keyword>
<dbReference type="AlphaFoldDB" id="A0A1Z4LP00"/>